<feature type="region of interest" description="Disordered" evidence="1">
    <location>
        <begin position="1"/>
        <end position="53"/>
    </location>
</feature>
<feature type="compositionally biased region" description="Polar residues" evidence="1">
    <location>
        <begin position="1"/>
        <end position="18"/>
    </location>
</feature>
<accession>A0ABT6HZG4</accession>
<keyword evidence="3" id="KW-1185">Reference proteome</keyword>
<evidence type="ECO:0000313" key="3">
    <source>
        <dbReference type="Proteomes" id="UP001223144"/>
    </source>
</evidence>
<dbReference type="RefSeq" id="WP_279933525.1">
    <property type="nucleotide sequence ID" value="NZ_JARWBG010000110.1"/>
</dbReference>
<dbReference type="EMBL" id="JARWBG010000110">
    <property type="protein sequence ID" value="MDH2394106.1"/>
    <property type="molecule type" value="Genomic_DNA"/>
</dbReference>
<gene>
    <name evidence="2" type="ORF">QCN29_36320</name>
</gene>
<proteinExistence type="predicted"/>
<protein>
    <submittedName>
        <fullName evidence="2">Uncharacterized protein</fullName>
    </submittedName>
</protein>
<evidence type="ECO:0000313" key="2">
    <source>
        <dbReference type="EMBL" id="MDH2394106.1"/>
    </source>
</evidence>
<name>A0ABT6HZG4_9ACTN</name>
<evidence type="ECO:0000256" key="1">
    <source>
        <dbReference type="SAM" id="MobiDB-lite"/>
    </source>
</evidence>
<comment type="caution">
    <text evidence="2">The sequence shown here is derived from an EMBL/GenBank/DDBJ whole genome shotgun (WGS) entry which is preliminary data.</text>
</comment>
<sequence length="319" mass="35720">MSKESSNQRPKDSLYQQPSEKRKKLIKTQQELDGYVPSKKPVRESASNELHRKLHDILEKTRVDKEARKLYGESATHESDWEPQSEADVLRRAVAVDRQSSRAPDLPADTLEEIEVSLKRVRREAHATARTIREWAEPGRLKYARPEAASKRLAGTIDTVKLLVSSPDSADTPASFEREPLQPEEWWAQARDKAKALADCIDEAVDNRSARLGDTPCWDFVIGMLDVWVGMNLNVGHTVLALAAENIMMMDGERREVSRIVEELTSTAAKATSYGISPSGVEPADDLGKLISVSMANRRWETKAQRAETAIEFFALAPS</sequence>
<organism evidence="2 3">
    <name type="scientific">Streptomyces chengmaiensis</name>
    <dbReference type="NCBI Taxonomy" id="3040919"/>
    <lineage>
        <taxon>Bacteria</taxon>
        <taxon>Bacillati</taxon>
        <taxon>Actinomycetota</taxon>
        <taxon>Actinomycetes</taxon>
        <taxon>Kitasatosporales</taxon>
        <taxon>Streptomycetaceae</taxon>
        <taxon>Streptomyces</taxon>
    </lineage>
</organism>
<reference evidence="2 3" key="1">
    <citation type="submission" date="2023-04" db="EMBL/GenBank/DDBJ databases">
        <title>Streptomyces chengmaiensis sp. nov. isolated from the stem of mangrove plant in Hainan.</title>
        <authorList>
            <person name="Huang X."/>
            <person name="Zhou S."/>
            <person name="Chu X."/>
            <person name="Xie Y."/>
            <person name="Lin Y."/>
        </authorList>
    </citation>
    <scope>NUCLEOTIDE SEQUENCE [LARGE SCALE GENOMIC DNA]</scope>
    <source>
        <strain evidence="2 3">HNM0663</strain>
    </source>
</reference>
<dbReference type="Proteomes" id="UP001223144">
    <property type="component" value="Unassembled WGS sequence"/>
</dbReference>